<dbReference type="AlphaFoldDB" id="A0AAV4DLK7"/>
<name>A0AAV4DLK7_9GAST</name>
<dbReference type="EMBL" id="BLXT01008015">
    <property type="protein sequence ID" value="GFO45167.1"/>
    <property type="molecule type" value="Genomic_DNA"/>
</dbReference>
<feature type="compositionally biased region" description="Basic and acidic residues" evidence="1">
    <location>
        <begin position="110"/>
        <end position="125"/>
    </location>
</feature>
<feature type="compositionally biased region" description="Basic and acidic residues" evidence="1">
    <location>
        <begin position="24"/>
        <end position="58"/>
    </location>
</feature>
<feature type="region of interest" description="Disordered" evidence="1">
    <location>
        <begin position="238"/>
        <end position="261"/>
    </location>
</feature>
<protein>
    <submittedName>
        <fullName evidence="2">Uncharacterized protein</fullName>
    </submittedName>
</protein>
<evidence type="ECO:0000256" key="1">
    <source>
        <dbReference type="SAM" id="MobiDB-lite"/>
    </source>
</evidence>
<dbReference type="Proteomes" id="UP000735302">
    <property type="component" value="Unassembled WGS sequence"/>
</dbReference>
<keyword evidence="3" id="KW-1185">Reference proteome</keyword>
<gene>
    <name evidence="2" type="ORF">PoB_007167200</name>
</gene>
<comment type="caution">
    <text evidence="2">The sequence shown here is derived from an EMBL/GenBank/DDBJ whole genome shotgun (WGS) entry which is preliminary data.</text>
</comment>
<organism evidence="2 3">
    <name type="scientific">Plakobranchus ocellatus</name>
    <dbReference type="NCBI Taxonomy" id="259542"/>
    <lineage>
        <taxon>Eukaryota</taxon>
        <taxon>Metazoa</taxon>
        <taxon>Spiralia</taxon>
        <taxon>Lophotrochozoa</taxon>
        <taxon>Mollusca</taxon>
        <taxon>Gastropoda</taxon>
        <taxon>Heterobranchia</taxon>
        <taxon>Euthyneura</taxon>
        <taxon>Panpulmonata</taxon>
        <taxon>Sacoglossa</taxon>
        <taxon>Placobranchoidea</taxon>
        <taxon>Plakobranchidae</taxon>
        <taxon>Plakobranchus</taxon>
    </lineage>
</organism>
<feature type="region of interest" description="Disordered" evidence="1">
    <location>
        <begin position="110"/>
        <end position="145"/>
    </location>
</feature>
<evidence type="ECO:0000313" key="2">
    <source>
        <dbReference type="EMBL" id="GFO45167.1"/>
    </source>
</evidence>
<sequence>MSWVGGREKGKVARIQIDQDREDGLGWRPREVEGCKNQMDQDREDGLGWGPREVEGCKNPDGPRQARWAGLGAEGRGRLQGSIWTRAGRMSWVVDREKEKAAGVQIDQDREDGLGWGPREGEGCRGPDGPGQRGWAGLGARGRGRFQRSRWTRTGRMGLVGGREKGKIAGVHMDQDREDGLCCGPREGEGCRGPDRLGQGVCVGLGARGEEGCRGPEGPGQGWWAVLGLKERRLDQGIVKRQGRSKVGDREEFPEGRGYRN</sequence>
<feature type="compositionally biased region" description="Gly residues" evidence="1">
    <location>
        <begin position="126"/>
        <end position="141"/>
    </location>
</feature>
<feature type="compositionally biased region" description="Basic and acidic residues" evidence="1">
    <location>
        <begin position="246"/>
        <end position="261"/>
    </location>
</feature>
<proteinExistence type="predicted"/>
<reference evidence="2 3" key="1">
    <citation type="journal article" date="2021" name="Elife">
        <title>Chloroplast acquisition without the gene transfer in kleptoplastic sea slugs, Plakobranchus ocellatus.</title>
        <authorList>
            <person name="Maeda T."/>
            <person name="Takahashi S."/>
            <person name="Yoshida T."/>
            <person name="Shimamura S."/>
            <person name="Takaki Y."/>
            <person name="Nagai Y."/>
            <person name="Toyoda A."/>
            <person name="Suzuki Y."/>
            <person name="Arimoto A."/>
            <person name="Ishii H."/>
            <person name="Satoh N."/>
            <person name="Nishiyama T."/>
            <person name="Hasebe M."/>
            <person name="Maruyama T."/>
            <person name="Minagawa J."/>
            <person name="Obokata J."/>
            <person name="Shigenobu S."/>
        </authorList>
    </citation>
    <scope>NUCLEOTIDE SEQUENCE [LARGE SCALE GENOMIC DNA]</scope>
</reference>
<accession>A0AAV4DLK7</accession>
<evidence type="ECO:0000313" key="3">
    <source>
        <dbReference type="Proteomes" id="UP000735302"/>
    </source>
</evidence>
<feature type="region of interest" description="Disordered" evidence="1">
    <location>
        <begin position="24"/>
        <end position="63"/>
    </location>
</feature>